<dbReference type="Proteomes" id="UP000261380">
    <property type="component" value="Unplaced"/>
</dbReference>
<evidence type="ECO:0000256" key="2">
    <source>
        <dbReference type="SAM" id="SignalP"/>
    </source>
</evidence>
<dbReference type="GO" id="GO:0004867">
    <property type="term" value="F:serine-type endopeptidase inhibitor activity"/>
    <property type="evidence" value="ECO:0007669"/>
    <property type="project" value="InterPro"/>
</dbReference>
<dbReference type="InterPro" id="IPR002223">
    <property type="entry name" value="Kunitz_BPTI"/>
</dbReference>
<evidence type="ECO:0000313" key="4">
    <source>
        <dbReference type="Ensembl" id="ENSXCOP00000025311.1"/>
    </source>
</evidence>
<dbReference type="Pfam" id="PF00014">
    <property type="entry name" value="Kunitz_BPTI"/>
    <property type="match status" value="1"/>
</dbReference>
<sequence length="88" mass="10266">IQLDHFILMIGLLFLIFLERHPVENNHKHTVCWARADSGPCHAMLERWYFVPKQGRCAPFLFGGCGGNRNNFNSEEYCLTVFREGTFF</sequence>
<reference evidence="4" key="2">
    <citation type="submission" date="2025-09" db="UniProtKB">
        <authorList>
            <consortium name="Ensembl"/>
        </authorList>
    </citation>
    <scope>IDENTIFICATION</scope>
</reference>
<dbReference type="SUPFAM" id="SSF57362">
    <property type="entry name" value="BPTI-like"/>
    <property type="match status" value="1"/>
</dbReference>
<feature type="domain" description="BPTI/Kunitz inhibitor" evidence="3">
    <location>
        <begin position="32"/>
        <end position="82"/>
    </location>
</feature>
<evidence type="ECO:0000256" key="1">
    <source>
        <dbReference type="ARBA" id="ARBA00023157"/>
    </source>
</evidence>
<name>A0A3B5MP43_9TELE</name>
<dbReference type="SMART" id="SM00131">
    <property type="entry name" value="KU"/>
    <property type="match status" value="1"/>
</dbReference>
<dbReference type="PANTHER" id="PTHR10083">
    <property type="entry name" value="KUNITZ-TYPE PROTEASE INHIBITOR-RELATED"/>
    <property type="match status" value="1"/>
</dbReference>
<dbReference type="InterPro" id="IPR036880">
    <property type="entry name" value="Kunitz_BPTI_sf"/>
</dbReference>
<dbReference type="PROSITE" id="PS50279">
    <property type="entry name" value="BPTI_KUNITZ_2"/>
    <property type="match status" value="1"/>
</dbReference>
<dbReference type="Ensembl" id="ENSXCOT00000025617.1">
    <property type="protein sequence ID" value="ENSXCOP00000025311.1"/>
    <property type="gene ID" value="ENSXCOG00000018896.1"/>
</dbReference>
<dbReference type="GO" id="GO:0005615">
    <property type="term" value="C:extracellular space"/>
    <property type="evidence" value="ECO:0007669"/>
    <property type="project" value="TreeGrafter"/>
</dbReference>
<dbReference type="GeneTree" id="ENSGT01150000288132"/>
<reference evidence="4" key="1">
    <citation type="submission" date="2025-08" db="UniProtKB">
        <authorList>
            <consortium name="Ensembl"/>
        </authorList>
    </citation>
    <scope>IDENTIFICATION</scope>
</reference>
<keyword evidence="1" id="KW-1015">Disulfide bond</keyword>
<organism evidence="4 5">
    <name type="scientific">Xiphophorus couchianus</name>
    <name type="common">Monterrey platyfish</name>
    <dbReference type="NCBI Taxonomy" id="32473"/>
    <lineage>
        <taxon>Eukaryota</taxon>
        <taxon>Metazoa</taxon>
        <taxon>Chordata</taxon>
        <taxon>Craniata</taxon>
        <taxon>Vertebrata</taxon>
        <taxon>Euteleostomi</taxon>
        <taxon>Actinopterygii</taxon>
        <taxon>Neopterygii</taxon>
        <taxon>Teleostei</taxon>
        <taxon>Neoteleostei</taxon>
        <taxon>Acanthomorphata</taxon>
        <taxon>Ovalentaria</taxon>
        <taxon>Atherinomorphae</taxon>
        <taxon>Cyprinodontiformes</taxon>
        <taxon>Poeciliidae</taxon>
        <taxon>Poeciliinae</taxon>
        <taxon>Xiphophorus</taxon>
    </lineage>
</organism>
<dbReference type="PROSITE" id="PS00280">
    <property type="entry name" value="BPTI_KUNITZ_1"/>
    <property type="match status" value="1"/>
</dbReference>
<feature type="signal peptide" evidence="2">
    <location>
        <begin position="1"/>
        <end position="25"/>
    </location>
</feature>
<dbReference type="InterPro" id="IPR050098">
    <property type="entry name" value="TFPI/VKTCI-like"/>
</dbReference>
<proteinExistence type="predicted"/>
<dbReference type="PRINTS" id="PR00759">
    <property type="entry name" value="BASICPTASE"/>
</dbReference>
<dbReference type="CDD" id="cd22607">
    <property type="entry name" value="Kunitz_ABPP-like"/>
    <property type="match status" value="1"/>
</dbReference>
<dbReference type="InterPro" id="IPR020901">
    <property type="entry name" value="Prtase_inh_Kunz-CS"/>
</dbReference>
<dbReference type="Gene3D" id="4.10.410.10">
    <property type="entry name" value="Pancreatic trypsin inhibitor Kunitz domain"/>
    <property type="match status" value="1"/>
</dbReference>
<dbReference type="STRING" id="32473.ENSXCOP00000025311"/>
<dbReference type="AlphaFoldDB" id="A0A3B5MP43"/>
<feature type="chain" id="PRO_5017179986" description="BPTI/Kunitz inhibitor domain-containing protein" evidence="2">
    <location>
        <begin position="26"/>
        <end position="88"/>
    </location>
</feature>
<protein>
    <recommendedName>
        <fullName evidence="3">BPTI/Kunitz inhibitor domain-containing protein</fullName>
    </recommendedName>
</protein>
<accession>A0A3B5MP43</accession>
<evidence type="ECO:0000313" key="5">
    <source>
        <dbReference type="Proteomes" id="UP000261380"/>
    </source>
</evidence>
<keyword evidence="2" id="KW-0732">Signal</keyword>
<evidence type="ECO:0000259" key="3">
    <source>
        <dbReference type="PROSITE" id="PS50279"/>
    </source>
</evidence>
<keyword evidence="5" id="KW-1185">Reference proteome</keyword>
<dbReference type="PANTHER" id="PTHR10083:SF375">
    <property type="entry name" value="BPTI_KUNITZ INHIBITOR DOMAIN-CONTAINING PROTEIN"/>
    <property type="match status" value="1"/>
</dbReference>